<sequence>MANSSPTILPISNLQHTTDATTTTTQQSAVANSAVCESTSIENSFSVDNPPSGFEALDPSATADVTGFKSHLEYFIIHRYLNPFLTTHPINLVESRIIHVLD</sequence>
<reference evidence="3" key="1">
    <citation type="submission" date="2024-07" db="EMBL/GenBank/DDBJ databases">
        <title>Two chromosome-level genome assemblies of Korean endemic species Abeliophyllum distichum and Forsythia ovata (Oleaceae).</title>
        <authorList>
            <person name="Jang H."/>
        </authorList>
    </citation>
    <scope>NUCLEOTIDE SEQUENCE [LARGE SCALE GENOMIC DNA]</scope>
</reference>
<dbReference type="Proteomes" id="UP001604277">
    <property type="component" value="Unassembled WGS sequence"/>
</dbReference>
<gene>
    <name evidence="2" type="ORF">Fot_17581</name>
</gene>
<feature type="region of interest" description="Disordered" evidence="1">
    <location>
        <begin position="1"/>
        <end position="26"/>
    </location>
</feature>
<name>A0ABD1VFS0_9LAMI</name>
<dbReference type="AlphaFoldDB" id="A0ABD1VFS0"/>
<dbReference type="EMBL" id="JBFOLJ010000005">
    <property type="protein sequence ID" value="KAL2536190.1"/>
    <property type="molecule type" value="Genomic_DNA"/>
</dbReference>
<proteinExistence type="predicted"/>
<keyword evidence="3" id="KW-1185">Reference proteome</keyword>
<comment type="caution">
    <text evidence="2">The sequence shown here is derived from an EMBL/GenBank/DDBJ whole genome shotgun (WGS) entry which is preliminary data.</text>
</comment>
<evidence type="ECO:0000256" key="1">
    <source>
        <dbReference type="SAM" id="MobiDB-lite"/>
    </source>
</evidence>
<accession>A0ABD1VFS0</accession>
<evidence type="ECO:0000313" key="3">
    <source>
        <dbReference type="Proteomes" id="UP001604277"/>
    </source>
</evidence>
<organism evidence="2 3">
    <name type="scientific">Forsythia ovata</name>
    <dbReference type="NCBI Taxonomy" id="205694"/>
    <lineage>
        <taxon>Eukaryota</taxon>
        <taxon>Viridiplantae</taxon>
        <taxon>Streptophyta</taxon>
        <taxon>Embryophyta</taxon>
        <taxon>Tracheophyta</taxon>
        <taxon>Spermatophyta</taxon>
        <taxon>Magnoliopsida</taxon>
        <taxon>eudicotyledons</taxon>
        <taxon>Gunneridae</taxon>
        <taxon>Pentapetalae</taxon>
        <taxon>asterids</taxon>
        <taxon>lamiids</taxon>
        <taxon>Lamiales</taxon>
        <taxon>Oleaceae</taxon>
        <taxon>Forsythieae</taxon>
        <taxon>Forsythia</taxon>
    </lineage>
</organism>
<feature type="compositionally biased region" description="Polar residues" evidence="1">
    <location>
        <begin position="1"/>
        <end position="16"/>
    </location>
</feature>
<protein>
    <submittedName>
        <fullName evidence="2">Uncharacterized protein</fullName>
    </submittedName>
</protein>
<evidence type="ECO:0000313" key="2">
    <source>
        <dbReference type="EMBL" id="KAL2536190.1"/>
    </source>
</evidence>